<keyword evidence="8" id="KW-0718">Serine biosynthesis</keyword>
<dbReference type="RefSeq" id="WP_125741130.1">
    <property type="nucleotide sequence ID" value="NZ_RCOR01000018.1"/>
</dbReference>
<evidence type="ECO:0000313" key="9">
    <source>
        <dbReference type="EMBL" id="RSN69551.1"/>
    </source>
</evidence>
<dbReference type="GO" id="GO:0000287">
    <property type="term" value="F:magnesium ion binding"/>
    <property type="evidence" value="ECO:0007669"/>
    <property type="project" value="TreeGrafter"/>
</dbReference>
<evidence type="ECO:0000256" key="5">
    <source>
        <dbReference type="ARBA" id="ARBA00022723"/>
    </source>
</evidence>
<evidence type="ECO:0000256" key="2">
    <source>
        <dbReference type="ARBA" id="ARBA00005135"/>
    </source>
</evidence>
<evidence type="ECO:0000256" key="4">
    <source>
        <dbReference type="ARBA" id="ARBA00022605"/>
    </source>
</evidence>
<dbReference type="NCBIfam" id="TIGR01488">
    <property type="entry name" value="HAD-SF-IB"/>
    <property type="match status" value="1"/>
</dbReference>
<dbReference type="AlphaFoldDB" id="A0A3R9PCY2"/>
<proteinExistence type="predicted"/>
<dbReference type="Proteomes" id="UP000278149">
    <property type="component" value="Unassembled WGS sequence"/>
</dbReference>
<dbReference type="FunFam" id="3.40.50.1000:FF:000390">
    <property type="entry name" value="Phosphoserine phosphatase (SerB)"/>
    <property type="match status" value="1"/>
</dbReference>
<dbReference type="PANTHER" id="PTHR43344">
    <property type="entry name" value="PHOSPHOSERINE PHOSPHATASE"/>
    <property type="match status" value="1"/>
</dbReference>
<keyword evidence="5" id="KW-0479">Metal-binding</keyword>
<accession>A0A3R9PCY2</accession>
<dbReference type="Gene3D" id="3.40.50.1000">
    <property type="entry name" value="HAD superfamily/HAD-like"/>
    <property type="match status" value="1"/>
</dbReference>
<dbReference type="GO" id="GO:0036424">
    <property type="term" value="F:L-phosphoserine phosphatase activity"/>
    <property type="evidence" value="ECO:0007669"/>
    <property type="project" value="TreeGrafter"/>
</dbReference>
<keyword evidence="6 9" id="KW-0378">Hydrolase</keyword>
<comment type="caution">
    <text evidence="9">The sequence shown here is derived from an EMBL/GenBank/DDBJ whole genome shotgun (WGS) entry which is preliminary data.</text>
</comment>
<dbReference type="EMBL" id="RCOR01000018">
    <property type="protein sequence ID" value="RSN69551.1"/>
    <property type="molecule type" value="Genomic_DNA"/>
</dbReference>
<gene>
    <name evidence="9" type="ORF">D9Q81_02805</name>
</gene>
<protein>
    <recommendedName>
        <fullName evidence="3">phosphoserine phosphatase</fullName>
        <ecNumber evidence="3">3.1.3.3</ecNumber>
    </recommendedName>
</protein>
<name>A0A3R9PCY2_9CREN</name>
<dbReference type="InterPro" id="IPR050582">
    <property type="entry name" value="HAD-like_SerB"/>
</dbReference>
<dbReference type="InterPro" id="IPR023214">
    <property type="entry name" value="HAD_sf"/>
</dbReference>
<evidence type="ECO:0000313" key="10">
    <source>
        <dbReference type="Proteomes" id="UP000278149"/>
    </source>
</evidence>
<reference evidence="9 10" key="1">
    <citation type="submission" date="2018-10" db="EMBL/GenBank/DDBJ databases">
        <title>Co-occurring genomic capacity for anaerobic methane metabolism and dissimilatory sulfite reduction discovered in the Korarchaeota.</title>
        <authorList>
            <person name="Mckay L.J."/>
            <person name="Dlakic M."/>
            <person name="Fields M.W."/>
            <person name="Delmont T.O."/>
            <person name="Eren A.M."/>
            <person name="Jay Z.J."/>
            <person name="Klingelsmith K.B."/>
            <person name="Rusch D.B."/>
            <person name="Inskeep W.P."/>
        </authorList>
    </citation>
    <scope>NUCLEOTIDE SEQUENCE [LARGE SCALE GENOMIC DNA]</scope>
    <source>
        <strain evidence="9 10">WS</strain>
    </source>
</reference>
<evidence type="ECO:0000256" key="6">
    <source>
        <dbReference type="ARBA" id="ARBA00022801"/>
    </source>
</evidence>
<dbReference type="SUPFAM" id="SSF56784">
    <property type="entry name" value="HAD-like"/>
    <property type="match status" value="1"/>
</dbReference>
<evidence type="ECO:0000256" key="3">
    <source>
        <dbReference type="ARBA" id="ARBA00012640"/>
    </source>
</evidence>
<sequence>MRYMACFDMDGTLIEVKSSWEFIHEILGTEEEARIYRQMYERGEIDYRRWAELDVSSWRRRDFSEVLRRVDSIRLMENSERSIKMLKDSGFIVGVISSGLNVIADKICERLGMDFCKSTRLLLEGNEVIGLAEDLPPDEKGSVLEEVARGYGIPLTRVAFVGDGDSDLSIFEMDLGLKIAFRPRSERIVRLADHVVHDLLEASELILRWSKGAR</sequence>
<dbReference type="GO" id="GO:0006564">
    <property type="term" value="P:L-serine biosynthetic process"/>
    <property type="evidence" value="ECO:0007669"/>
    <property type="project" value="UniProtKB-KW"/>
</dbReference>
<comment type="pathway">
    <text evidence="2">Amino-acid biosynthesis; L-serine biosynthesis; L-serine from 3-phospho-D-glycerate: step 3/3.</text>
</comment>
<organism evidence="9 10">
    <name type="scientific">Candidatus Korarchaeum cryptofilum</name>
    <dbReference type="NCBI Taxonomy" id="498846"/>
    <lineage>
        <taxon>Archaea</taxon>
        <taxon>Thermoproteota</taxon>
        <taxon>Candidatus Korarchaeia</taxon>
        <taxon>Candidatus Korarchaeales</taxon>
        <taxon>Candidatus Korarchaeaceae</taxon>
        <taxon>Candidatus Korarchaeum</taxon>
    </lineage>
</organism>
<dbReference type="GO" id="GO:0005737">
    <property type="term" value="C:cytoplasm"/>
    <property type="evidence" value="ECO:0007669"/>
    <property type="project" value="TreeGrafter"/>
</dbReference>
<dbReference type="InterPro" id="IPR036412">
    <property type="entry name" value="HAD-like_sf"/>
</dbReference>
<keyword evidence="7" id="KW-0460">Magnesium</keyword>
<keyword evidence="4" id="KW-0028">Amino-acid biosynthesis</keyword>
<dbReference type="Pfam" id="PF12710">
    <property type="entry name" value="HAD"/>
    <property type="match status" value="1"/>
</dbReference>
<evidence type="ECO:0000256" key="8">
    <source>
        <dbReference type="ARBA" id="ARBA00023299"/>
    </source>
</evidence>
<evidence type="ECO:0000256" key="1">
    <source>
        <dbReference type="ARBA" id="ARBA00001946"/>
    </source>
</evidence>
<dbReference type="PANTHER" id="PTHR43344:SF2">
    <property type="entry name" value="PHOSPHOSERINE PHOSPHATASE"/>
    <property type="match status" value="1"/>
</dbReference>
<dbReference type="EC" id="3.1.3.3" evidence="3"/>
<evidence type="ECO:0000256" key="7">
    <source>
        <dbReference type="ARBA" id="ARBA00022842"/>
    </source>
</evidence>
<comment type="cofactor">
    <cofactor evidence="1">
        <name>Mg(2+)</name>
        <dbReference type="ChEBI" id="CHEBI:18420"/>
    </cofactor>
</comment>